<evidence type="ECO:0000256" key="1">
    <source>
        <dbReference type="SAM" id="MobiDB-lite"/>
    </source>
</evidence>
<dbReference type="AlphaFoldDB" id="A0AAV2G447"/>
<sequence>MKRSTPIKSAQVKRRFDSRPKIPFSDANQGSESHHHCSDADRGFEFLSSPSVVTSVIPRQAHSGNAIEWRMVSSSSAAGMRHSCGGHGWRGTAKAGTPL</sequence>
<name>A0AAV2G447_9ROSI</name>
<gene>
    <name evidence="3" type="ORF">LTRI10_LOCUS45239</name>
    <name evidence="2" type="ORF">LTRI10_LOCUS7396</name>
</gene>
<dbReference type="Proteomes" id="UP001497516">
    <property type="component" value="Chromosome 10"/>
</dbReference>
<dbReference type="EMBL" id="OZ034814">
    <property type="protein sequence ID" value="CAL1359931.1"/>
    <property type="molecule type" value="Genomic_DNA"/>
</dbReference>
<protein>
    <submittedName>
        <fullName evidence="3">Uncharacterized protein</fullName>
    </submittedName>
</protein>
<evidence type="ECO:0000313" key="3">
    <source>
        <dbReference type="EMBL" id="CAL1405453.1"/>
    </source>
</evidence>
<dbReference type="EMBL" id="OZ034821">
    <property type="protein sequence ID" value="CAL1405453.1"/>
    <property type="molecule type" value="Genomic_DNA"/>
</dbReference>
<evidence type="ECO:0000313" key="2">
    <source>
        <dbReference type="EMBL" id="CAL1359931.1"/>
    </source>
</evidence>
<feature type="region of interest" description="Disordered" evidence="1">
    <location>
        <begin position="1"/>
        <end position="41"/>
    </location>
</feature>
<accession>A0AAV2G447</accession>
<keyword evidence="4" id="KW-1185">Reference proteome</keyword>
<reference evidence="3 4" key="1">
    <citation type="submission" date="2024-04" db="EMBL/GenBank/DDBJ databases">
        <authorList>
            <person name="Fracassetti M."/>
        </authorList>
    </citation>
    <scope>NUCLEOTIDE SEQUENCE [LARGE SCALE GENOMIC DNA]</scope>
</reference>
<organism evidence="3 4">
    <name type="scientific">Linum trigynum</name>
    <dbReference type="NCBI Taxonomy" id="586398"/>
    <lineage>
        <taxon>Eukaryota</taxon>
        <taxon>Viridiplantae</taxon>
        <taxon>Streptophyta</taxon>
        <taxon>Embryophyta</taxon>
        <taxon>Tracheophyta</taxon>
        <taxon>Spermatophyta</taxon>
        <taxon>Magnoliopsida</taxon>
        <taxon>eudicotyledons</taxon>
        <taxon>Gunneridae</taxon>
        <taxon>Pentapetalae</taxon>
        <taxon>rosids</taxon>
        <taxon>fabids</taxon>
        <taxon>Malpighiales</taxon>
        <taxon>Linaceae</taxon>
        <taxon>Linum</taxon>
    </lineage>
</organism>
<feature type="region of interest" description="Disordered" evidence="1">
    <location>
        <begin position="80"/>
        <end position="99"/>
    </location>
</feature>
<dbReference type="Proteomes" id="UP001497516">
    <property type="component" value="Chromosome 8"/>
</dbReference>
<evidence type="ECO:0000313" key="4">
    <source>
        <dbReference type="Proteomes" id="UP001497516"/>
    </source>
</evidence>
<proteinExistence type="predicted"/>
<feature type="compositionally biased region" description="Basic and acidic residues" evidence="1">
    <location>
        <begin position="32"/>
        <end position="41"/>
    </location>
</feature>